<dbReference type="RefSeq" id="WP_301248997.1">
    <property type="nucleotide sequence ID" value="NZ_JAROCD010000014.1"/>
</dbReference>
<name>A0ABT8JHF0_9BACL</name>
<evidence type="ECO:0000313" key="1">
    <source>
        <dbReference type="EMBL" id="MDN4604583.1"/>
    </source>
</evidence>
<organism evidence="1 2">
    <name type="scientific">Paenibacillus vandeheii</name>
    <dbReference type="NCBI Taxonomy" id="3035917"/>
    <lineage>
        <taxon>Bacteria</taxon>
        <taxon>Bacillati</taxon>
        <taxon>Bacillota</taxon>
        <taxon>Bacilli</taxon>
        <taxon>Bacillales</taxon>
        <taxon>Paenibacillaceae</taxon>
        <taxon>Paenibacillus</taxon>
    </lineage>
</organism>
<dbReference type="EMBL" id="JAROCD010000014">
    <property type="protein sequence ID" value="MDN4604583.1"/>
    <property type="molecule type" value="Genomic_DNA"/>
</dbReference>
<protein>
    <recommendedName>
        <fullName evidence="3">Fe/B12 periplasmic-binding domain-containing protein</fullName>
    </recommendedName>
</protein>
<gene>
    <name evidence="1" type="ORF">P5G61_25375</name>
</gene>
<dbReference type="Proteomes" id="UP001174205">
    <property type="component" value="Unassembled WGS sequence"/>
</dbReference>
<comment type="caution">
    <text evidence="1">The sequence shown here is derived from an EMBL/GenBank/DDBJ whole genome shotgun (WGS) entry which is preliminary data.</text>
</comment>
<sequence>MTFPGQGRGQPPYISELVQPISADSILLTHILKLVHPDAVIGKSHELQWQMPRLEHMMPETNVRGRSRLYE</sequence>
<evidence type="ECO:0008006" key="3">
    <source>
        <dbReference type="Google" id="ProtNLM"/>
    </source>
</evidence>
<keyword evidence="2" id="KW-1185">Reference proteome</keyword>
<accession>A0ABT8JHF0</accession>
<evidence type="ECO:0000313" key="2">
    <source>
        <dbReference type="Proteomes" id="UP001174205"/>
    </source>
</evidence>
<proteinExistence type="predicted"/>
<reference evidence="1" key="1">
    <citation type="submission" date="2023-03" db="EMBL/GenBank/DDBJ databases">
        <title>MT1 and MT2 Draft Genomes of Novel Species.</title>
        <authorList>
            <person name="Venkateswaran K."/>
        </authorList>
    </citation>
    <scope>NUCLEOTIDE SEQUENCE</scope>
    <source>
        <strain evidence="1">F6_3S_P_1C</strain>
    </source>
</reference>